<keyword evidence="3" id="KW-1185">Reference proteome</keyword>
<dbReference type="PROSITE" id="PS50800">
    <property type="entry name" value="SAP"/>
    <property type="match status" value="1"/>
</dbReference>
<dbReference type="EMBL" id="CABFWN010000001">
    <property type="protein sequence ID" value="VUG16786.1"/>
    <property type="molecule type" value="Genomic_DNA"/>
</dbReference>
<feature type="domain" description="SAP" evidence="1">
    <location>
        <begin position="95"/>
        <end position="129"/>
    </location>
</feature>
<dbReference type="SUPFAM" id="SSF68906">
    <property type="entry name" value="SAP domain"/>
    <property type="match status" value="1"/>
</dbReference>
<protein>
    <submittedName>
        <fullName evidence="2">DEBR0S1_25620g1_1</fullName>
    </submittedName>
</protein>
<dbReference type="Gene3D" id="1.10.720.30">
    <property type="entry name" value="SAP domain"/>
    <property type="match status" value="1"/>
</dbReference>
<reference evidence="2 3" key="1">
    <citation type="submission" date="2019-07" db="EMBL/GenBank/DDBJ databases">
        <authorList>
            <person name="Friedrich A."/>
            <person name="Schacherer J."/>
        </authorList>
    </citation>
    <scope>NUCLEOTIDE SEQUENCE [LARGE SCALE GENOMIC DNA]</scope>
</reference>
<organism evidence="2 3">
    <name type="scientific">Dekkera bruxellensis</name>
    <name type="common">Brettanomyces custersii</name>
    <dbReference type="NCBI Taxonomy" id="5007"/>
    <lineage>
        <taxon>Eukaryota</taxon>
        <taxon>Fungi</taxon>
        <taxon>Dikarya</taxon>
        <taxon>Ascomycota</taxon>
        <taxon>Saccharomycotina</taxon>
        <taxon>Pichiomycetes</taxon>
        <taxon>Pichiales</taxon>
        <taxon>Pichiaceae</taxon>
        <taxon>Brettanomyces</taxon>
    </lineage>
</organism>
<dbReference type="InterPro" id="IPR003034">
    <property type="entry name" value="SAP_dom"/>
</dbReference>
<proteinExistence type="predicted"/>
<dbReference type="SMART" id="SM00513">
    <property type="entry name" value="SAP"/>
    <property type="match status" value="1"/>
</dbReference>
<dbReference type="Proteomes" id="UP000478008">
    <property type="component" value="Unassembled WGS sequence"/>
</dbReference>
<sequence>MIGNPKMVAAIGGLLKRSTWLSMGLTTSQTMCRQLVYNSNDIYFFNQKISIAAYHKGKHVGSCRRIPVKLQRKLRSSNKEKAELLEENNNMNSKYMSMTCQILKAELRKRNLKVSGKKAELVQRLCRSDINGDKLRTMSVRQAQECKKKNMKEGKVILKGQSYLSPDVNQSVINYAKDTYVRHVSTTTAANVKKDQHKIDFNKPAKKVFDPVQHVSDSCNHNLDNNASVHVKELRATNAPSKTKFEAVASPEANNLKKFTVKKAKAEKGSRMDGSALRKKFKSVSKKFTDENFAKEHATSKEELLEQIPNSFNKNGITRLNFKTNTKSEKDSANFSDFGKRDILFWGSFSVLTIVWWSGANKVEINN</sequence>
<name>A0A7D9GXW8_DEKBR</name>
<accession>A0A7D9GXW8</accession>
<gene>
    <name evidence="2" type="ORF">DEBR0S1_25620G</name>
</gene>
<evidence type="ECO:0000259" key="1">
    <source>
        <dbReference type="PROSITE" id="PS50800"/>
    </source>
</evidence>
<evidence type="ECO:0000313" key="3">
    <source>
        <dbReference type="Proteomes" id="UP000478008"/>
    </source>
</evidence>
<dbReference type="Pfam" id="PF02037">
    <property type="entry name" value="SAP"/>
    <property type="match status" value="1"/>
</dbReference>
<dbReference type="AlphaFoldDB" id="A0A7D9GXW8"/>
<dbReference type="InterPro" id="IPR036361">
    <property type="entry name" value="SAP_dom_sf"/>
</dbReference>
<evidence type="ECO:0000313" key="2">
    <source>
        <dbReference type="EMBL" id="VUG16786.1"/>
    </source>
</evidence>